<gene>
    <name evidence="2" type="ORF">NSMM_500074</name>
</gene>
<dbReference type="Gene3D" id="3.40.50.2020">
    <property type="match status" value="1"/>
</dbReference>
<dbReference type="EMBL" id="FMWO01000059">
    <property type="protein sequence ID" value="SCZ86274.1"/>
    <property type="molecule type" value="Genomic_DNA"/>
</dbReference>
<name>A0A1G5SGG4_9PROT</name>
<accession>A0A1G5SGG4</accession>
<proteinExistence type="predicted"/>
<reference evidence="2 3" key="1">
    <citation type="submission" date="2016-10" db="EMBL/GenBank/DDBJ databases">
        <authorList>
            <person name="de Groot N.N."/>
        </authorList>
    </citation>
    <scope>NUCLEOTIDE SEQUENCE [LARGE SCALE GENOMIC DNA]</scope>
    <source>
        <strain evidence="2">1</strain>
    </source>
</reference>
<dbReference type="Gene3D" id="3.30.1310.20">
    <property type="entry name" value="PRTase-like"/>
    <property type="match status" value="1"/>
</dbReference>
<evidence type="ECO:0000313" key="2">
    <source>
        <dbReference type="EMBL" id="SCZ86274.1"/>
    </source>
</evidence>
<dbReference type="InterPro" id="IPR000836">
    <property type="entry name" value="PRTase_dom"/>
</dbReference>
<dbReference type="InterPro" id="IPR029057">
    <property type="entry name" value="PRTase-like"/>
</dbReference>
<organism evidence="2 3">
    <name type="scientific">Nitrosomonas mobilis</name>
    <dbReference type="NCBI Taxonomy" id="51642"/>
    <lineage>
        <taxon>Bacteria</taxon>
        <taxon>Pseudomonadati</taxon>
        <taxon>Pseudomonadota</taxon>
        <taxon>Betaproteobacteria</taxon>
        <taxon>Nitrosomonadales</taxon>
        <taxon>Nitrosomonadaceae</taxon>
        <taxon>Nitrosomonas</taxon>
    </lineage>
</organism>
<keyword evidence="2" id="KW-0808">Transferase</keyword>
<sequence>MGTKNQAMLFRDREDAARQLAAKLGKLKDQHPLVLAIPRGGVPMGRSIADAINGEFDIVLVRKLRAPGHPEFAVGAVDEHGTMQVADYAAAVGADDDYLLREKETQMSVIRERRKIYTPHRSSINPAGRTIVVVDDGLATGATMMAALNMLRQSNPPRLICAIPVAAPDSLRKVEALVDEVICLSTPENFQAVGQFYQNFSQVEDEEVIAALEHI</sequence>
<keyword evidence="3" id="KW-1185">Reference proteome</keyword>
<dbReference type="CDD" id="cd06223">
    <property type="entry name" value="PRTases_typeI"/>
    <property type="match status" value="1"/>
</dbReference>
<evidence type="ECO:0000313" key="3">
    <source>
        <dbReference type="Proteomes" id="UP000198729"/>
    </source>
</evidence>
<dbReference type="SUPFAM" id="SSF53271">
    <property type="entry name" value="PRTase-like"/>
    <property type="match status" value="1"/>
</dbReference>
<dbReference type="AlphaFoldDB" id="A0A1G5SGG4"/>
<feature type="domain" description="Phosphoribosyltransferase" evidence="1">
    <location>
        <begin position="13"/>
        <end position="196"/>
    </location>
</feature>
<evidence type="ECO:0000259" key="1">
    <source>
        <dbReference type="Pfam" id="PF00156"/>
    </source>
</evidence>
<dbReference type="EC" id="2.1.1.77" evidence="2"/>
<dbReference type="GO" id="GO:0004719">
    <property type="term" value="F:protein-L-isoaspartate (D-aspartate) O-methyltransferase activity"/>
    <property type="evidence" value="ECO:0007669"/>
    <property type="project" value="UniProtKB-EC"/>
</dbReference>
<keyword evidence="2" id="KW-0489">Methyltransferase</keyword>
<dbReference type="Pfam" id="PF00156">
    <property type="entry name" value="Pribosyltran"/>
    <property type="match status" value="1"/>
</dbReference>
<dbReference type="GO" id="GO:0032259">
    <property type="term" value="P:methylation"/>
    <property type="evidence" value="ECO:0007669"/>
    <property type="project" value="UniProtKB-KW"/>
</dbReference>
<dbReference type="STRING" id="51642.NSMM_500074"/>
<protein>
    <submittedName>
        <fullName evidence="2">Protein-L-isoaspartate O-methyltransferase</fullName>
        <ecNumber evidence="2">2.1.1.77</ecNumber>
    </submittedName>
</protein>
<dbReference type="RefSeq" id="WP_245654767.1">
    <property type="nucleotide sequence ID" value="NZ_FMWO01000059.1"/>
</dbReference>
<dbReference type="Proteomes" id="UP000198729">
    <property type="component" value="Unassembled WGS sequence"/>
</dbReference>